<organism evidence="3 4">
    <name type="scientific">Oikopleura dioica</name>
    <name type="common">Tunicate</name>
    <dbReference type="NCBI Taxonomy" id="34765"/>
    <lineage>
        <taxon>Eukaryota</taxon>
        <taxon>Metazoa</taxon>
        <taxon>Chordata</taxon>
        <taxon>Tunicata</taxon>
        <taxon>Appendicularia</taxon>
        <taxon>Copelata</taxon>
        <taxon>Oikopleuridae</taxon>
        <taxon>Oikopleura</taxon>
    </lineage>
</organism>
<dbReference type="CDD" id="cd00136">
    <property type="entry name" value="PDZ_canonical"/>
    <property type="match status" value="1"/>
</dbReference>
<reference evidence="3 4" key="1">
    <citation type="submission" date="2021-04" db="EMBL/GenBank/DDBJ databases">
        <authorList>
            <person name="Bliznina A."/>
        </authorList>
    </citation>
    <scope>NUCLEOTIDE SEQUENCE [LARGE SCALE GENOMIC DNA]</scope>
</reference>
<evidence type="ECO:0000256" key="1">
    <source>
        <dbReference type="SAM" id="MobiDB-lite"/>
    </source>
</evidence>
<feature type="domain" description="PDZ" evidence="2">
    <location>
        <begin position="169"/>
        <end position="246"/>
    </location>
</feature>
<dbReference type="PROSITE" id="PS50106">
    <property type="entry name" value="PDZ"/>
    <property type="match status" value="1"/>
</dbReference>
<dbReference type="SUPFAM" id="SSF50156">
    <property type="entry name" value="PDZ domain-like"/>
    <property type="match status" value="1"/>
</dbReference>
<protein>
    <submittedName>
        <fullName evidence="3">Oidioi.mRNA.OKI2018_I69.XSR.g16950.t1.cds</fullName>
    </submittedName>
</protein>
<feature type="compositionally biased region" description="Low complexity" evidence="1">
    <location>
        <begin position="556"/>
        <end position="568"/>
    </location>
</feature>
<dbReference type="Proteomes" id="UP001158576">
    <property type="component" value="Chromosome XSR"/>
</dbReference>
<keyword evidence="4" id="KW-1185">Reference proteome</keyword>
<dbReference type="InterPro" id="IPR036034">
    <property type="entry name" value="PDZ_sf"/>
</dbReference>
<proteinExistence type="predicted"/>
<dbReference type="Gene3D" id="2.30.42.10">
    <property type="match status" value="1"/>
</dbReference>
<feature type="region of interest" description="Disordered" evidence="1">
    <location>
        <begin position="523"/>
        <end position="581"/>
    </location>
</feature>
<dbReference type="EMBL" id="OU015569">
    <property type="protein sequence ID" value="CAG5100324.1"/>
    <property type="molecule type" value="Genomic_DNA"/>
</dbReference>
<evidence type="ECO:0000313" key="4">
    <source>
        <dbReference type="Proteomes" id="UP001158576"/>
    </source>
</evidence>
<dbReference type="SMART" id="SM00228">
    <property type="entry name" value="PDZ"/>
    <property type="match status" value="1"/>
</dbReference>
<feature type="compositionally biased region" description="Basic and acidic residues" evidence="1">
    <location>
        <begin position="539"/>
        <end position="555"/>
    </location>
</feature>
<evidence type="ECO:0000313" key="3">
    <source>
        <dbReference type="EMBL" id="CAG5100324.1"/>
    </source>
</evidence>
<dbReference type="InterPro" id="IPR001478">
    <property type="entry name" value="PDZ"/>
</dbReference>
<sequence length="581" mass="65218">MFQDHKFDEETLSKIADMMDAENDEIPPFDLDMFVRHLKELIAAPAHLKIYALARKILKHEHQRPFAERVPDLAETKLTLVIKNPDEPGFSLAGGAENGLSIFVDDVSFNLKTRKSTMNPFGKKLQIGDQILSGIVRPCGYYPVIESGKDVRWEFNGAYDYKNEITTVLIQLGSDEKHGLGVMEHVGKYVIHRIQPGAVADKIGLKVGDKIERLDGESLAKKSMHDVTIALKKKEVSFSFKTASRNELETFLEDLKSSRKATDYQKTILAIQQRIGIKPETETNDKTNFLGSNETTSKRKSIIHRAAEINNDQPNKRVVRPSVRKTVSFDQPDSAPKNWNFNPEDLARIKEKEEAKEAQKITEKEAPQLDKSLEEEVVIDSKPEKLTIAKSKTQTILERKFRENLAQHGGRGTITVPQNMRKIHKKTGEKYKIDVTDRFQVDFYLDSEGQCALKSVEWVKVKAGVDFKQTSVLPGDQILSIDGADCQGKSMFHIRTKLQDRSKEKSTEIEVFHTKRTVGDVLKHANTAVTESSPSKPSPKAEKSEKQEEAKKESTKASSAAHPSSTAADKANPVKPLATAF</sequence>
<name>A0ABN7SJI2_OIKDI</name>
<gene>
    <name evidence="3" type="ORF">OKIOD_LOCUS8508</name>
</gene>
<accession>A0ABN7SJI2</accession>
<evidence type="ECO:0000259" key="2">
    <source>
        <dbReference type="PROSITE" id="PS50106"/>
    </source>
</evidence>
<dbReference type="Pfam" id="PF00595">
    <property type="entry name" value="PDZ"/>
    <property type="match status" value="1"/>
</dbReference>